<dbReference type="Proteomes" id="UP001527882">
    <property type="component" value="Unassembled WGS sequence"/>
</dbReference>
<comment type="caution">
    <text evidence="4">The sequence shown here is derived from an EMBL/GenBank/DDBJ whole genome shotgun (WGS) entry which is preliminary data.</text>
</comment>
<keyword evidence="2 3" id="KW-0472">Membrane</keyword>
<proteinExistence type="inferred from homology"/>
<comment type="similarity">
    <text evidence="1">Belongs to the GerABKA family.</text>
</comment>
<keyword evidence="5" id="KW-1185">Reference proteome</keyword>
<dbReference type="PANTHER" id="PTHR22550:SF5">
    <property type="entry name" value="LEUCINE ZIPPER PROTEIN 4"/>
    <property type="match status" value="1"/>
</dbReference>
<keyword evidence="3" id="KW-1133">Transmembrane helix</keyword>
<dbReference type="PIRSF" id="PIRSF005690">
    <property type="entry name" value="GerBA"/>
    <property type="match status" value="1"/>
</dbReference>
<evidence type="ECO:0000256" key="2">
    <source>
        <dbReference type="ARBA" id="ARBA00023136"/>
    </source>
</evidence>
<dbReference type="InterPro" id="IPR050768">
    <property type="entry name" value="UPF0353/GerABKA_families"/>
</dbReference>
<dbReference type="EMBL" id="JAQAGZ010000002">
    <property type="protein sequence ID" value="MCZ8511508.1"/>
    <property type="molecule type" value="Genomic_DNA"/>
</dbReference>
<protein>
    <submittedName>
        <fullName evidence="4">Spore germination protein</fullName>
    </submittedName>
</protein>
<evidence type="ECO:0000313" key="5">
    <source>
        <dbReference type="Proteomes" id="UP001527882"/>
    </source>
</evidence>
<feature type="transmembrane region" description="Helical" evidence="3">
    <location>
        <begin position="315"/>
        <end position="335"/>
    </location>
</feature>
<keyword evidence="3" id="KW-0812">Transmembrane</keyword>
<dbReference type="Pfam" id="PF03323">
    <property type="entry name" value="GerA"/>
    <property type="match status" value="1"/>
</dbReference>
<reference evidence="4 5" key="1">
    <citation type="submission" date="2022-12" db="EMBL/GenBank/DDBJ databases">
        <title>Draft genome sequence of Paenibacillus sp. dW9.</title>
        <authorList>
            <person name="Choi E.-W."/>
            <person name="Kim D.-U."/>
        </authorList>
    </citation>
    <scope>NUCLEOTIDE SEQUENCE [LARGE SCALE GENOMIC DNA]</scope>
    <source>
        <strain evidence="5">dW9</strain>
    </source>
</reference>
<dbReference type="RefSeq" id="WP_269879906.1">
    <property type="nucleotide sequence ID" value="NZ_JAQAGZ010000002.1"/>
</dbReference>
<dbReference type="InterPro" id="IPR004995">
    <property type="entry name" value="Spore_Ger"/>
</dbReference>
<evidence type="ECO:0000256" key="3">
    <source>
        <dbReference type="SAM" id="Phobius"/>
    </source>
</evidence>
<dbReference type="PANTHER" id="PTHR22550">
    <property type="entry name" value="SPORE GERMINATION PROTEIN"/>
    <property type="match status" value="1"/>
</dbReference>
<gene>
    <name evidence="4" type="ORF">O9H85_03475</name>
</gene>
<name>A0ABT4Q3Q3_9BACL</name>
<organism evidence="4 5">
    <name type="scientific">Paenibacillus gyeongsangnamensis</name>
    <dbReference type="NCBI Taxonomy" id="3388067"/>
    <lineage>
        <taxon>Bacteria</taxon>
        <taxon>Bacillati</taxon>
        <taxon>Bacillota</taxon>
        <taxon>Bacilli</taxon>
        <taxon>Bacillales</taxon>
        <taxon>Paenibacillaceae</taxon>
        <taxon>Paenibacillus</taxon>
    </lineage>
</organism>
<evidence type="ECO:0000313" key="4">
    <source>
        <dbReference type="EMBL" id="MCZ8511508.1"/>
    </source>
</evidence>
<feature type="transmembrane region" description="Helical" evidence="3">
    <location>
        <begin position="387"/>
        <end position="418"/>
    </location>
</feature>
<evidence type="ECO:0000256" key="1">
    <source>
        <dbReference type="ARBA" id="ARBA00005278"/>
    </source>
</evidence>
<feature type="transmembrane region" description="Helical" evidence="3">
    <location>
        <begin position="439"/>
        <end position="462"/>
    </location>
</feature>
<sequence length="523" mass="58497">MFRFLPKKQNPPAFQKKLAAMVPANEPNEELTTDLGQNEQMLRRIFQNCYDVVFHSFRLQGDIQILIVYVSGLMDYKHLDEVFLRPIIFHGMPKHMDEFGKVLEEQLIAVGRTKVTKNVGDIVKQVLSGNVAILGDGDNKALLAGIVGWEKRGIEEPASEPVVRGPREGFIENILTNISMIRRRLQTPRLKTEIFTIGELSQTEVVIAYIEGVARESIVEEVRKRVGRIQVDGILESAYIEEFIEDSPSSPFPQIINTERPDVVAGQLLEGRVAILVDGTPNTLIVPVSFWSAMQTSEDYYERFLVASLIRWLRYLYLIIALFFPSLYVAITTYHQEMIPTSLLLTITAARERSPFPALIEALMMEVTFEALREAGLRLPKPIGQTLSIVGVLVIGEAAVSAGIVSAPMVIIVALTGIASFTIPRYNFGFAIRLLRFPIILLAGTFGLYGVALACMTILFHITSLRSFGLPYFSPVAPLIPDELKDVVIRAPWYKMILRPQFVSSKNLKRVPPGQKPGSKQGK</sequence>
<accession>A0ABT4Q3Q3</accession>